<gene>
    <name evidence="3" type="primary">MET5_1</name>
    <name evidence="3" type="ORF">ATC70_005367</name>
</gene>
<dbReference type="EC" id="1.8.1.2" evidence="3"/>
<feature type="compositionally biased region" description="Basic and acidic residues" evidence="1">
    <location>
        <begin position="61"/>
        <end position="71"/>
    </location>
</feature>
<organism evidence="3 4">
    <name type="scientific">Mucor velutinosus</name>
    <dbReference type="NCBI Taxonomy" id="708070"/>
    <lineage>
        <taxon>Eukaryota</taxon>
        <taxon>Fungi</taxon>
        <taxon>Fungi incertae sedis</taxon>
        <taxon>Mucoromycota</taxon>
        <taxon>Mucoromycotina</taxon>
        <taxon>Mucoromycetes</taxon>
        <taxon>Mucorales</taxon>
        <taxon>Mucorineae</taxon>
        <taxon>Mucoraceae</taxon>
        <taxon>Mucor</taxon>
    </lineage>
</organism>
<accession>A0AAN7DCM4</accession>
<dbReference type="Proteomes" id="UP001304243">
    <property type="component" value="Unassembled WGS sequence"/>
</dbReference>
<dbReference type="EMBL" id="JASEJX010000016">
    <property type="protein sequence ID" value="KAK4513370.1"/>
    <property type="molecule type" value="Genomic_DNA"/>
</dbReference>
<dbReference type="GO" id="GO:0004783">
    <property type="term" value="F:sulfite reductase (NADPH) activity"/>
    <property type="evidence" value="ECO:0007669"/>
    <property type="project" value="UniProtKB-EC"/>
</dbReference>
<evidence type="ECO:0000256" key="1">
    <source>
        <dbReference type="SAM" id="MobiDB-lite"/>
    </source>
</evidence>
<evidence type="ECO:0000259" key="2">
    <source>
        <dbReference type="Pfam" id="PF17921"/>
    </source>
</evidence>
<dbReference type="AlphaFoldDB" id="A0AAN7DCM4"/>
<feature type="domain" description="Integrase zinc-binding" evidence="2">
    <location>
        <begin position="158"/>
        <end position="205"/>
    </location>
</feature>
<keyword evidence="4" id="KW-1185">Reference proteome</keyword>
<feature type="compositionally biased region" description="Low complexity" evidence="1">
    <location>
        <begin position="46"/>
        <end position="58"/>
    </location>
</feature>
<protein>
    <submittedName>
        <fullName evidence="3">Sulfite reductase [NADPH] subunit beta</fullName>
        <ecNumber evidence="3">1.8.1.2</ecNumber>
    </submittedName>
</protein>
<reference evidence="3 4" key="1">
    <citation type="submission" date="2022-11" db="EMBL/GenBank/DDBJ databases">
        <title>Mucor velutinosus strain NIH1002 WGS.</title>
        <authorList>
            <person name="Subramanian P."/>
            <person name="Mullikin J.C."/>
            <person name="Segre J.A."/>
            <person name="Zelazny A.M."/>
        </authorList>
    </citation>
    <scope>NUCLEOTIDE SEQUENCE [LARGE SCALE GENOMIC DNA]</scope>
    <source>
        <strain evidence="3 4">NIH1002</strain>
    </source>
</reference>
<evidence type="ECO:0000313" key="3">
    <source>
        <dbReference type="EMBL" id="KAK4513370.1"/>
    </source>
</evidence>
<feature type="region of interest" description="Disordered" evidence="1">
    <location>
        <begin position="330"/>
        <end position="386"/>
    </location>
</feature>
<feature type="region of interest" description="Disordered" evidence="1">
    <location>
        <begin position="230"/>
        <end position="255"/>
    </location>
</feature>
<feature type="compositionally biased region" description="Low complexity" evidence="1">
    <location>
        <begin position="363"/>
        <end position="386"/>
    </location>
</feature>
<dbReference type="RefSeq" id="XP_064680036.1">
    <property type="nucleotide sequence ID" value="XM_064824659.1"/>
</dbReference>
<keyword evidence="3" id="KW-0560">Oxidoreductase</keyword>
<proteinExistence type="predicted"/>
<evidence type="ECO:0000313" key="4">
    <source>
        <dbReference type="Proteomes" id="UP001304243"/>
    </source>
</evidence>
<dbReference type="Pfam" id="PF17921">
    <property type="entry name" value="Integrase_H2C2"/>
    <property type="match status" value="1"/>
</dbReference>
<dbReference type="GeneID" id="89949053"/>
<dbReference type="Gene3D" id="1.10.340.70">
    <property type="match status" value="1"/>
</dbReference>
<name>A0AAN7DCM4_9FUNG</name>
<feature type="region of interest" description="Disordered" evidence="1">
    <location>
        <begin position="46"/>
        <end position="72"/>
    </location>
</feature>
<comment type="caution">
    <text evidence="3">The sequence shown here is derived from an EMBL/GenBank/DDBJ whole genome shotgun (WGS) entry which is preliminary data.</text>
</comment>
<feature type="compositionally biased region" description="Low complexity" evidence="1">
    <location>
        <begin position="469"/>
        <end position="482"/>
    </location>
</feature>
<dbReference type="InterPro" id="IPR041588">
    <property type="entry name" value="Integrase_H2C2"/>
</dbReference>
<sequence>MSINLIQQQQQDDLCGLMPPLMHTSYDHHQHHSSISSDDYSYPMEPSSMLPYSPSASSKRQSAETTHHYNDQDQYPSYEEFDVIVQDYLQNLSSKKRDKALIDQARYAMILQVLKDPRNTAVSTAQFRFWVKKMFQLTSRQIVCHDGKPVAMREQIYGILVRAHREAHHGGRDKTSALVRRKYSWIPKELIARFVRHCPFCISRRNGSQQSPLSLGIFLPATPPTYSMVSSVSMSAEDSRQRAPSMITSSSSASSNASYPEEIMMMAAATAHHQHQQYQQQQPMSPFGTSAALDMSWQTSNTSSQQQQQSFYVSEAAAAAAVATSASNTSSIFDSHHPHSQNGYYSNSHSRQAPYMLSYPPTSSSHGQHSMGAQGSQQQQHQQPMTMQPALSVYYAQEYGLKQNPAYSLIDSTNTMTFVPPSSSTNSSPATASRNLSNAILYSPATHVSNTQVTAPIVGGNHCVGLPSLSPSSSSTSATSSPVHPAYHETASDSKYIQRQQASSNSATNTTTVTTTSTPQNTLSLLSHHQSLF</sequence>
<feature type="region of interest" description="Disordered" evidence="1">
    <location>
        <begin position="469"/>
        <end position="533"/>
    </location>
</feature>
<feature type="compositionally biased region" description="Low complexity" evidence="1">
    <location>
        <begin position="500"/>
        <end position="527"/>
    </location>
</feature>
<feature type="compositionally biased region" description="Polar residues" evidence="1">
    <location>
        <begin position="340"/>
        <end position="351"/>
    </location>
</feature>